<comment type="caution">
    <text evidence="6">The sequence shown here is derived from an EMBL/GenBank/DDBJ whole genome shotgun (WGS) entry which is preliminary data.</text>
</comment>
<dbReference type="EMBL" id="MGAY01000052">
    <property type="protein sequence ID" value="OGK55802.1"/>
    <property type="molecule type" value="Genomic_DNA"/>
</dbReference>
<dbReference type="STRING" id="1802074.A3J15_03830"/>
<keyword evidence="3" id="KW-0863">Zinc-finger</keyword>
<dbReference type="PANTHER" id="PTHR43096:SF10">
    <property type="entry name" value="CHAPERONE PROTEIN DNAJ A6, CHLOROPLASTIC"/>
    <property type="match status" value="1"/>
</dbReference>
<organism evidence="6 7">
    <name type="scientific">Candidatus Roizmanbacteria bacterium RIFCSPLOWO2_02_FULL_38_10</name>
    <dbReference type="NCBI Taxonomy" id="1802074"/>
    <lineage>
        <taxon>Bacteria</taxon>
        <taxon>Candidatus Roizmaniibacteriota</taxon>
    </lineage>
</organism>
<keyword evidence="2" id="KW-0677">Repeat</keyword>
<dbReference type="GO" id="GO:0051082">
    <property type="term" value="F:unfolded protein binding"/>
    <property type="evidence" value="ECO:0007669"/>
    <property type="project" value="InterPro"/>
</dbReference>
<dbReference type="Gene3D" id="2.60.260.20">
    <property type="entry name" value="Urease metallochaperone UreE, N-terminal domain"/>
    <property type="match status" value="2"/>
</dbReference>
<proteinExistence type="predicted"/>
<dbReference type="FunFam" id="2.60.260.20:FF:000005">
    <property type="entry name" value="Chaperone protein dnaJ 1, mitochondrial"/>
    <property type="match status" value="1"/>
</dbReference>
<dbReference type="Pfam" id="PF01556">
    <property type="entry name" value="DnaJ_C"/>
    <property type="match status" value="1"/>
</dbReference>
<dbReference type="InterPro" id="IPR018253">
    <property type="entry name" value="DnaJ_domain_CS"/>
</dbReference>
<dbReference type="GO" id="GO:0008270">
    <property type="term" value="F:zinc ion binding"/>
    <property type="evidence" value="ECO:0007669"/>
    <property type="project" value="UniProtKB-KW"/>
</dbReference>
<dbReference type="PROSITE" id="PS50076">
    <property type="entry name" value="DNAJ_2"/>
    <property type="match status" value="1"/>
</dbReference>
<dbReference type="InterPro" id="IPR008971">
    <property type="entry name" value="HSP40/DnaJ_pept-bd"/>
</dbReference>
<dbReference type="Proteomes" id="UP000176376">
    <property type="component" value="Unassembled WGS sequence"/>
</dbReference>
<sequence length="294" mass="33165">MSNYYDILGISKNASLHEIKAAYRKQALKWHPDKNNAPEAEAKFKEINQAYEVLADHKKKEIYDQVGHDAFTSRGSSFGGSRDPFQNAYQNGPFTYTYTSSSGNNPFEGVDFGGFSDPFDIFEQFFGFGPQGRQRQRRNTYQITISFEEAIAGTTKEVNLNGKSKTIKIPAGVDDGNHIRFSDFDLVIRVKPDNRFKRQGQDVITEISVPLTTAILGGILSVDTITGEQIKVKIKPGTQPNSMLRLREKGIPHLNSNRRGDHYLVFKVNIPDKITARQKKILEDFENESASSKY</sequence>
<dbReference type="PRINTS" id="PR00625">
    <property type="entry name" value="JDOMAIN"/>
</dbReference>
<evidence type="ECO:0000313" key="6">
    <source>
        <dbReference type="EMBL" id="OGK55802.1"/>
    </source>
</evidence>
<dbReference type="Gene3D" id="1.10.287.110">
    <property type="entry name" value="DnaJ domain"/>
    <property type="match status" value="1"/>
</dbReference>
<gene>
    <name evidence="6" type="ORF">A3J15_03830</name>
</gene>
<evidence type="ECO:0000256" key="3">
    <source>
        <dbReference type="ARBA" id="ARBA00022771"/>
    </source>
</evidence>
<dbReference type="CDD" id="cd10747">
    <property type="entry name" value="DnaJ_C"/>
    <property type="match status" value="1"/>
</dbReference>
<dbReference type="GO" id="GO:0042026">
    <property type="term" value="P:protein refolding"/>
    <property type="evidence" value="ECO:0007669"/>
    <property type="project" value="TreeGrafter"/>
</dbReference>
<dbReference type="PROSITE" id="PS00636">
    <property type="entry name" value="DNAJ_1"/>
    <property type="match status" value="1"/>
</dbReference>
<feature type="domain" description="J" evidence="5">
    <location>
        <begin position="3"/>
        <end position="67"/>
    </location>
</feature>
<evidence type="ECO:0000256" key="1">
    <source>
        <dbReference type="ARBA" id="ARBA00022723"/>
    </source>
</evidence>
<name>A0A1F7JJN1_9BACT</name>
<keyword evidence="1" id="KW-0479">Metal-binding</keyword>
<evidence type="ECO:0000259" key="5">
    <source>
        <dbReference type="PROSITE" id="PS50076"/>
    </source>
</evidence>
<evidence type="ECO:0000256" key="2">
    <source>
        <dbReference type="ARBA" id="ARBA00022737"/>
    </source>
</evidence>
<dbReference type="SUPFAM" id="SSF46565">
    <property type="entry name" value="Chaperone J-domain"/>
    <property type="match status" value="1"/>
</dbReference>
<dbReference type="PANTHER" id="PTHR43096">
    <property type="entry name" value="DNAJ HOMOLOG 1, MITOCHONDRIAL-RELATED"/>
    <property type="match status" value="1"/>
</dbReference>
<evidence type="ECO:0000313" key="7">
    <source>
        <dbReference type="Proteomes" id="UP000176376"/>
    </source>
</evidence>
<dbReference type="AlphaFoldDB" id="A0A1F7JJN1"/>
<dbReference type="SUPFAM" id="SSF49493">
    <property type="entry name" value="HSP40/DnaJ peptide-binding domain"/>
    <property type="match status" value="2"/>
</dbReference>
<dbReference type="InterPro" id="IPR001623">
    <property type="entry name" value="DnaJ_domain"/>
</dbReference>
<protein>
    <recommendedName>
        <fullName evidence="5">J domain-containing protein</fullName>
    </recommendedName>
</protein>
<dbReference type="GO" id="GO:0005737">
    <property type="term" value="C:cytoplasm"/>
    <property type="evidence" value="ECO:0007669"/>
    <property type="project" value="TreeGrafter"/>
</dbReference>
<dbReference type="InterPro" id="IPR036869">
    <property type="entry name" value="J_dom_sf"/>
</dbReference>
<accession>A0A1F7JJN1</accession>
<dbReference type="SMART" id="SM00271">
    <property type="entry name" value="DnaJ"/>
    <property type="match status" value="1"/>
</dbReference>
<keyword evidence="4" id="KW-0862">Zinc</keyword>
<dbReference type="Pfam" id="PF00226">
    <property type="entry name" value="DnaJ"/>
    <property type="match status" value="1"/>
</dbReference>
<dbReference type="CDD" id="cd06257">
    <property type="entry name" value="DnaJ"/>
    <property type="match status" value="1"/>
</dbReference>
<evidence type="ECO:0000256" key="4">
    <source>
        <dbReference type="ARBA" id="ARBA00022833"/>
    </source>
</evidence>
<dbReference type="InterPro" id="IPR002939">
    <property type="entry name" value="DnaJ_C"/>
</dbReference>
<reference evidence="6 7" key="1">
    <citation type="journal article" date="2016" name="Nat. Commun.">
        <title>Thousands of microbial genomes shed light on interconnected biogeochemical processes in an aquifer system.</title>
        <authorList>
            <person name="Anantharaman K."/>
            <person name="Brown C.T."/>
            <person name="Hug L.A."/>
            <person name="Sharon I."/>
            <person name="Castelle C.J."/>
            <person name="Probst A.J."/>
            <person name="Thomas B.C."/>
            <person name="Singh A."/>
            <person name="Wilkins M.J."/>
            <person name="Karaoz U."/>
            <person name="Brodie E.L."/>
            <person name="Williams K.H."/>
            <person name="Hubbard S.S."/>
            <person name="Banfield J.F."/>
        </authorList>
    </citation>
    <scope>NUCLEOTIDE SEQUENCE [LARGE SCALE GENOMIC DNA]</scope>
</reference>